<proteinExistence type="predicted"/>
<evidence type="ECO:0000313" key="1">
    <source>
        <dbReference type="EMBL" id="KPV53618.1"/>
    </source>
</evidence>
<dbReference type="AlphaFoldDB" id="A0A0P9FAE5"/>
<dbReference type="EMBL" id="LJCR01000217">
    <property type="protein sequence ID" value="KPV53618.1"/>
    <property type="molecule type" value="Genomic_DNA"/>
</dbReference>
<reference evidence="1 2" key="1">
    <citation type="submission" date="2015-09" db="EMBL/GenBank/DDBJ databases">
        <title>Draft genome sequence of Kouleothrix aurantiaca JCM 19913.</title>
        <authorList>
            <person name="Hemp J."/>
        </authorList>
    </citation>
    <scope>NUCLEOTIDE SEQUENCE [LARGE SCALE GENOMIC DNA]</scope>
    <source>
        <strain evidence="1 2">COM-B</strain>
    </source>
</reference>
<comment type="caution">
    <text evidence="1">The sequence shown here is derived from an EMBL/GenBank/DDBJ whole genome shotgun (WGS) entry which is preliminary data.</text>
</comment>
<gene>
    <name evidence="1" type="ORF">SE17_08610</name>
</gene>
<name>A0A0P9FAE5_9CHLR</name>
<feature type="non-terminal residue" evidence="1">
    <location>
        <position position="81"/>
    </location>
</feature>
<evidence type="ECO:0008006" key="3">
    <source>
        <dbReference type="Google" id="ProtNLM"/>
    </source>
</evidence>
<sequence>MAARELRALGDADRQWVRAFVIAHWGSDFVVGHGVVYHPHTLPGFAAFEGAECVGLLTYTIAANACKIVTIDSLREGAGVG</sequence>
<protein>
    <recommendedName>
        <fullName evidence="3">N-acetyltransferase domain-containing protein</fullName>
    </recommendedName>
</protein>
<organism evidence="1 2">
    <name type="scientific">Kouleothrix aurantiaca</name>
    <dbReference type="NCBI Taxonomy" id="186479"/>
    <lineage>
        <taxon>Bacteria</taxon>
        <taxon>Bacillati</taxon>
        <taxon>Chloroflexota</taxon>
        <taxon>Chloroflexia</taxon>
        <taxon>Chloroflexales</taxon>
        <taxon>Roseiflexineae</taxon>
        <taxon>Roseiflexaceae</taxon>
        <taxon>Kouleothrix</taxon>
    </lineage>
</organism>
<keyword evidence="2" id="KW-1185">Reference proteome</keyword>
<evidence type="ECO:0000313" key="2">
    <source>
        <dbReference type="Proteomes" id="UP000050509"/>
    </source>
</evidence>
<dbReference type="Proteomes" id="UP000050509">
    <property type="component" value="Unassembled WGS sequence"/>
</dbReference>
<accession>A0A0P9FAE5</accession>